<accession>A0AAV5KLU1</accession>
<organism evidence="5 6">
    <name type="scientific">Rubroshorea leprosula</name>
    <dbReference type="NCBI Taxonomy" id="152421"/>
    <lineage>
        <taxon>Eukaryota</taxon>
        <taxon>Viridiplantae</taxon>
        <taxon>Streptophyta</taxon>
        <taxon>Embryophyta</taxon>
        <taxon>Tracheophyta</taxon>
        <taxon>Spermatophyta</taxon>
        <taxon>Magnoliopsida</taxon>
        <taxon>eudicotyledons</taxon>
        <taxon>Gunneridae</taxon>
        <taxon>Pentapetalae</taxon>
        <taxon>rosids</taxon>
        <taxon>malvids</taxon>
        <taxon>Malvales</taxon>
        <taxon>Dipterocarpaceae</taxon>
        <taxon>Rubroshorea</taxon>
    </lineage>
</organism>
<name>A0AAV5KLU1_9ROSI</name>
<keyword evidence="6" id="KW-1185">Reference proteome</keyword>
<protein>
    <recommendedName>
        <fullName evidence="4">EF-hand domain-containing protein</fullName>
    </recommendedName>
</protein>
<dbReference type="PROSITE" id="PS00018">
    <property type="entry name" value="EF_HAND_1"/>
    <property type="match status" value="1"/>
</dbReference>
<evidence type="ECO:0000256" key="1">
    <source>
        <dbReference type="ARBA" id="ARBA00022723"/>
    </source>
</evidence>
<reference evidence="5 6" key="1">
    <citation type="journal article" date="2021" name="Commun. Biol.">
        <title>The genome of Shorea leprosula (Dipterocarpaceae) highlights the ecological relevance of drought in aseasonal tropical rainforests.</title>
        <authorList>
            <person name="Ng K.K.S."/>
            <person name="Kobayashi M.J."/>
            <person name="Fawcett J.A."/>
            <person name="Hatakeyama M."/>
            <person name="Paape T."/>
            <person name="Ng C.H."/>
            <person name="Ang C.C."/>
            <person name="Tnah L.H."/>
            <person name="Lee C.T."/>
            <person name="Nishiyama T."/>
            <person name="Sese J."/>
            <person name="O'Brien M.J."/>
            <person name="Copetti D."/>
            <person name="Mohd Noor M.I."/>
            <person name="Ong R.C."/>
            <person name="Putra M."/>
            <person name="Sireger I.Z."/>
            <person name="Indrioko S."/>
            <person name="Kosugi Y."/>
            <person name="Izuno A."/>
            <person name="Isagi Y."/>
            <person name="Lee S.L."/>
            <person name="Shimizu K.K."/>
        </authorList>
    </citation>
    <scope>NUCLEOTIDE SEQUENCE [LARGE SCALE GENOMIC DNA]</scope>
    <source>
        <strain evidence="5">214</strain>
    </source>
</reference>
<dbReference type="PROSITE" id="PS50222">
    <property type="entry name" value="EF_HAND_2"/>
    <property type="match status" value="1"/>
</dbReference>
<dbReference type="InterPro" id="IPR018247">
    <property type="entry name" value="EF_Hand_1_Ca_BS"/>
</dbReference>
<feature type="domain" description="EF-hand" evidence="4">
    <location>
        <begin position="225"/>
        <end position="260"/>
    </location>
</feature>
<dbReference type="PANTHER" id="PTHR10827:SF98">
    <property type="entry name" value="45 KDA CALCIUM-BINDING PROTEIN"/>
    <property type="match status" value="1"/>
</dbReference>
<dbReference type="EMBL" id="BPVZ01000069">
    <property type="protein sequence ID" value="GKV25573.1"/>
    <property type="molecule type" value="Genomic_DNA"/>
</dbReference>
<evidence type="ECO:0000256" key="2">
    <source>
        <dbReference type="ARBA" id="ARBA00022737"/>
    </source>
</evidence>
<dbReference type="GO" id="GO:0005783">
    <property type="term" value="C:endoplasmic reticulum"/>
    <property type="evidence" value="ECO:0007669"/>
    <property type="project" value="TreeGrafter"/>
</dbReference>
<dbReference type="InterPro" id="IPR002048">
    <property type="entry name" value="EF_hand_dom"/>
</dbReference>
<comment type="caution">
    <text evidence="5">The sequence shown here is derived from an EMBL/GenBank/DDBJ whole genome shotgun (WGS) entry which is preliminary data.</text>
</comment>
<evidence type="ECO:0000256" key="3">
    <source>
        <dbReference type="ARBA" id="ARBA00022837"/>
    </source>
</evidence>
<dbReference type="PANTHER" id="PTHR10827">
    <property type="entry name" value="RETICULOCALBIN"/>
    <property type="match status" value="1"/>
</dbReference>
<dbReference type="GO" id="GO:0005509">
    <property type="term" value="F:calcium ion binding"/>
    <property type="evidence" value="ECO:0007669"/>
    <property type="project" value="InterPro"/>
</dbReference>
<dbReference type="Gene3D" id="1.10.238.10">
    <property type="entry name" value="EF-hand"/>
    <property type="match status" value="2"/>
</dbReference>
<dbReference type="SUPFAM" id="SSF47473">
    <property type="entry name" value="EF-hand"/>
    <property type="match status" value="2"/>
</dbReference>
<evidence type="ECO:0000313" key="5">
    <source>
        <dbReference type="EMBL" id="GKV25573.1"/>
    </source>
</evidence>
<gene>
    <name evidence="5" type="ORF">SLEP1_g34989</name>
</gene>
<evidence type="ECO:0000259" key="4">
    <source>
        <dbReference type="PROSITE" id="PS50222"/>
    </source>
</evidence>
<evidence type="ECO:0000313" key="6">
    <source>
        <dbReference type="Proteomes" id="UP001054252"/>
    </source>
</evidence>
<proteinExistence type="predicted"/>
<keyword evidence="3" id="KW-0106">Calcium</keyword>
<keyword evidence="2" id="KW-0677">Repeat</keyword>
<dbReference type="Proteomes" id="UP001054252">
    <property type="component" value="Unassembled WGS sequence"/>
</dbReference>
<keyword evidence="1" id="KW-0479">Metal-binding</keyword>
<sequence>MAKEAAGLATDFQAVPLDPLVTRIERSLEERGLVGIKNPVNQENISYLSDVVDASEYFSDGGSLNITKRLITLFPLLDISPADRVVSFEELETWNIKQAQDRLSYRTHAEMVSRDENGDGAISFNEYLPQFTKNDTVITELRMGHGEAGWWIKQFDNAGADWSGSLSVDEFNNFLLPEDSNNERIHKWDEVLRMDYDHDMKLNFKEFLDHVYDIYKNYIAFEAGGYVPTAEEKFAEVDLGKDKFLEVEELKPMLRYLYPGELSYAKYYTSYLIHEADDNEDGKLSMAEMLNHENLFYNTLYDDGSEDYEDLHDEL</sequence>
<dbReference type="AlphaFoldDB" id="A0AAV5KLU1"/>
<dbReference type="InterPro" id="IPR011992">
    <property type="entry name" value="EF-hand-dom_pair"/>
</dbReference>